<keyword evidence="5" id="KW-0132">Cell division</keyword>
<evidence type="ECO:0000313" key="14">
    <source>
        <dbReference type="EMBL" id="THG99036.1"/>
    </source>
</evidence>
<evidence type="ECO:0000256" key="2">
    <source>
        <dbReference type="ARBA" id="ARBA00004584"/>
    </source>
</evidence>
<comment type="caution">
    <text evidence="14">The sequence shown here is derived from an EMBL/GenBank/DDBJ whole genome shotgun (WGS) entry which is preliminary data.</text>
</comment>
<evidence type="ECO:0000259" key="13">
    <source>
        <dbReference type="Pfam" id="PF18595"/>
    </source>
</evidence>
<dbReference type="InterPro" id="IPR041112">
    <property type="entry name" value="Nuf2_DHR10-like"/>
</dbReference>
<dbReference type="GO" id="GO:0031262">
    <property type="term" value="C:Ndc80 complex"/>
    <property type="evidence" value="ECO:0007669"/>
    <property type="project" value="InterPro"/>
</dbReference>
<feature type="domain" description="Kinetochore protein Nuf2 N-terminal" evidence="12">
    <location>
        <begin position="4"/>
        <end position="141"/>
    </location>
</feature>
<evidence type="ECO:0000313" key="15">
    <source>
        <dbReference type="Proteomes" id="UP000309038"/>
    </source>
</evidence>
<evidence type="ECO:0000256" key="4">
    <source>
        <dbReference type="ARBA" id="ARBA00022454"/>
    </source>
</evidence>
<dbReference type="Proteomes" id="UP000309038">
    <property type="component" value="Unassembled WGS sequence"/>
</dbReference>
<comment type="similarity">
    <text evidence="3">Belongs to the NUF2 family.</text>
</comment>
<keyword evidence="7 11" id="KW-0175">Coiled coil</keyword>
<keyword evidence="10" id="KW-0137">Centromere</keyword>
<comment type="subcellular location">
    <subcellularLocation>
        <location evidence="2">Chromosome</location>
        <location evidence="2">Centromere</location>
    </subcellularLocation>
    <subcellularLocation>
        <location evidence="1">Nucleus</location>
    </subcellularLocation>
</comment>
<dbReference type="Pfam" id="PF18595">
    <property type="entry name" value="Nuf2_DHR10-like"/>
    <property type="match status" value="1"/>
</dbReference>
<organism evidence="14 15">
    <name type="scientific">Hermanssonia centrifuga</name>
    <dbReference type="NCBI Taxonomy" id="98765"/>
    <lineage>
        <taxon>Eukaryota</taxon>
        <taxon>Fungi</taxon>
        <taxon>Dikarya</taxon>
        <taxon>Basidiomycota</taxon>
        <taxon>Agaricomycotina</taxon>
        <taxon>Agaricomycetes</taxon>
        <taxon>Polyporales</taxon>
        <taxon>Meruliaceae</taxon>
        <taxon>Hermanssonia</taxon>
    </lineage>
</organism>
<gene>
    <name evidence="14" type="ORF">EW026_g3248</name>
</gene>
<dbReference type="Gene3D" id="1.10.418.60">
    <property type="entry name" value="Ncd80 complex, Nuf2 subunit"/>
    <property type="match status" value="1"/>
</dbReference>
<evidence type="ECO:0000259" key="12">
    <source>
        <dbReference type="Pfam" id="PF03800"/>
    </source>
</evidence>
<evidence type="ECO:0000256" key="3">
    <source>
        <dbReference type="ARBA" id="ARBA00005498"/>
    </source>
</evidence>
<evidence type="ECO:0000256" key="11">
    <source>
        <dbReference type="SAM" id="Coils"/>
    </source>
</evidence>
<evidence type="ECO:0000256" key="6">
    <source>
        <dbReference type="ARBA" id="ARBA00022776"/>
    </source>
</evidence>
<evidence type="ECO:0000256" key="7">
    <source>
        <dbReference type="ARBA" id="ARBA00023054"/>
    </source>
</evidence>
<dbReference type="InterPro" id="IPR038275">
    <property type="entry name" value="Nuf2_N_sf"/>
</dbReference>
<reference evidence="14 15" key="1">
    <citation type="submission" date="2019-02" db="EMBL/GenBank/DDBJ databases">
        <title>Genome sequencing of the rare red list fungi Phlebia centrifuga.</title>
        <authorList>
            <person name="Buettner E."/>
            <person name="Kellner H."/>
        </authorList>
    </citation>
    <scope>NUCLEOTIDE SEQUENCE [LARGE SCALE GENOMIC DNA]</scope>
    <source>
        <strain evidence="14 15">DSM 108282</strain>
    </source>
</reference>
<keyword evidence="6" id="KW-0498">Mitosis</keyword>
<dbReference type="GO" id="GO:0005634">
    <property type="term" value="C:nucleus"/>
    <property type="evidence" value="ECO:0007669"/>
    <property type="project" value="UniProtKB-SubCell"/>
</dbReference>
<proteinExistence type="inferred from homology"/>
<keyword evidence="15" id="KW-1185">Reference proteome</keyword>
<feature type="coiled-coil region" evidence="11">
    <location>
        <begin position="228"/>
        <end position="370"/>
    </location>
</feature>
<evidence type="ECO:0000256" key="8">
    <source>
        <dbReference type="ARBA" id="ARBA00023242"/>
    </source>
</evidence>
<evidence type="ECO:0000256" key="10">
    <source>
        <dbReference type="ARBA" id="ARBA00023328"/>
    </source>
</evidence>
<dbReference type="AlphaFoldDB" id="A0A4S4KLT0"/>
<keyword evidence="8" id="KW-0539">Nucleus</keyword>
<dbReference type="EMBL" id="SGPJ01000094">
    <property type="protein sequence ID" value="THG99036.1"/>
    <property type="molecule type" value="Genomic_DNA"/>
</dbReference>
<protein>
    <submittedName>
        <fullName evidence="14">Uncharacterized protein</fullName>
    </submittedName>
</protein>
<keyword evidence="9" id="KW-0131">Cell cycle</keyword>
<keyword evidence="4" id="KW-0158">Chromosome</keyword>
<dbReference type="Pfam" id="PF03800">
    <property type="entry name" value="Nuf2"/>
    <property type="match status" value="1"/>
</dbReference>
<name>A0A4S4KLT0_9APHY</name>
<accession>A0A4S4KLT0</accession>
<feature type="domain" description="Nuf2 DHR10-like" evidence="13">
    <location>
        <begin position="226"/>
        <end position="340"/>
    </location>
</feature>
<evidence type="ECO:0000256" key="9">
    <source>
        <dbReference type="ARBA" id="ARBA00023306"/>
    </source>
</evidence>
<evidence type="ECO:0000256" key="1">
    <source>
        <dbReference type="ARBA" id="ARBA00004123"/>
    </source>
</evidence>
<dbReference type="InterPro" id="IPR005549">
    <property type="entry name" value="Kinetochore_Nuf2_N"/>
</dbReference>
<sequence>MSGQYWFPSMSHEEIVDSFGEWGIPINMNDLRRPTPDFVAAIYLACLQQVTTLSADALHSPIHQALAQLDSTDLYAAALAHNFLLHHLQRFAKAAKVNDFSSKDLSFPDPERTRANFSAFINLVKFSEQRAAFIDGLQKKSARLNDEREKIVADLVDADQKVAKIRHQMGLLETIKSLKQERSGLTQRKESLHATIEGTHEAISRTRTRIVQSPDRIKDDIRTMGESAAEEKRTVAVHEAKIRDLQSKVTALVAIEKDVRSCVEQLQGIDKEVQALDELKKNLADLSDQLTEKRGERNDLLLKRERVHKQHSNALEKLDRAQKHAEDKRLASAHTLNRLQHEYEEMSVERADNDRHVEELRHQADEVEKKRMGDHMRVSQAELNELLTEYWKLRYATDVYMETLANKLGMQVVAT</sequence>
<feature type="coiled-coil region" evidence="11">
    <location>
        <begin position="134"/>
        <end position="195"/>
    </location>
</feature>
<dbReference type="GO" id="GO:0051301">
    <property type="term" value="P:cell division"/>
    <property type="evidence" value="ECO:0007669"/>
    <property type="project" value="UniProtKB-KW"/>
</dbReference>
<evidence type="ECO:0000256" key="5">
    <source>
        <dbReference type="ARBA" id="ARBA00022618"/>
    </source>
</evidence>